<accession>A0A934SEH0</accession>
<dbReference type="PROSITE" id="PS00818">
    <property type="entry name" value="DPS_1"/>
    <property type="match status" value="1"/>
</dbReference>
<dbReference type="InterPro" id="IPR002177">
    <property type="entry name" value="DPS_DNA-bd"/>
</dbReference>
<dbReference type="SUPFAM" id="SSF47240">
    <property type="entry name" value="Ferritin-like"/>
    <property type="match status" value="1"/>
</dbReference>
<dbReference type="Pfam" id="PF00210">
    <property type="entry name" value="Ferritin"/>
    <property type="match status" value="1"/>
</dbReference>
<dbReference type="GO" id="GO:0008199">
    <property type="term" value="F:ferric iron binding"/>
    <property type="evidence" value="ECO:0007669"/>
    <property type="project" value="InterPro"/>
</dbReference>
<dbReference type="AlphaFoldDB" id="A0A934SEH0"/>
<dbReference type="PIRSF" id="PIRSF005900">
    <property type="entry name" value="Dps"/>
    <property type="match status" value="1"/>
</dbReference>
<dbReference type="InterPro" id="IPR008331">
    <property type="entry name" value="Ferritin_DPS_dom"/>
</dbReference>
<dbReference type="Gene3D" id="1.20.1260.10">
    <property type="match status" value="1"/>
</dbReference>
<evidence type="ECO:0000256" key="1">
    <source>
        <dbReference type="ARBA" id="ARBA00009497"/>
    </source>
</evidence>
<dbReference type="InterPro" id="IPR023188">
    <property type="entry name" value="DPS_DNA-bd_CS"/>
</dbReference>
<dbReference type="Proteomes" id="UP000640485">
    <property type="component" value="Unassembled WGS sequence"/>
</dbReference>
<reference evidence="4" key="1">
    <citation type="submission" date="2021-01" db="EMBL/GenBank/DDBJ databases">
        <title>Paracoccus amoyensis sp. nov., isolated from the surface seawater along the coast of Xiamen Island, China.</title>
        <authorList>
            <person name="Lyu L."/>
        </authorList>
    </citation>
    <scope>NUCLEOTIDE SEQUENCE</scope>
    <source>
        <strain evidence="4">MJ17</strain>
    </source>
</reference>
<dbReference type="NCBIfam" id="NF006975">
    <property type="entry name" value="PRK09448.1"/>
    <property type="match status" value="1"/>
</dbReference>
<dbReference type="PROSITE" id="PS00819">
    <property type="entry name" value="DPS_2"/>
    <property type="match status" value="1"/>
</dbReference>
<evidence type="ECO:0000256" key="2">
    <source>
        <dbReference type="RuleBase" id="RU003875"/>
    </source>
</evidence>
<gene>
    <name evidence="4" type="primary">dps</name>
    <name evidence="4" type="synonym">pexB</name>
    <name evidence="4" type="ORF">JJJ17_15845</name>
</gene>
<dbReference type="CDD" id="cd01043">
    <property type="entry name" value="DPS"/>
    <property type="match status" value="1"/>
</dbReference>
<evidence type="ECO:0000313" key="5">
    <source>
        <dbReference type="Proteomes" id="UP000640485"/>
    </source>
</evidence>
<keyword evidence="5" id="KW-1185">Reference proteome</keyword>
<dbReference type="RefSeq" id="WP_200688133.1">
    <property type="nucleotide sequence ID" value="NZ_JAEPRQ010000007.1"/>
</dbReference>
<protein>
    <submittedName>
        <fullName evidence="4">DNA starvation/stationary phase protection protein Dps</fullName>
    </submittedName>
</protein>
<dbReference type="PANTHER" id="PTHR42932">
    <property type="entry name" value="GENERAL STRESS PROTEIN 20U"/>
    <property type="match status" value="1"/>
</dbReference>
<sequence length="157" mass="17066">MAVNVKGLTDNARKTAISELNARLADGIALSLALKQAHWNVKGPNFIAVHELFDAVLARLQVHVDDIAERVQILDGVAVGTVETVAKASTLKAYPTDLTKSADHIKAVCERIRDYGEKLRTAIDTVDEAGDADTADLFTAASRTVDKDLWFLESHLE</sequence>
<dbReference type="PANTHER" id="PTHR42932:SF3">
    <property type="entry name" value="DNA PROTECTION DURING STARVATION PROTEIN"/>
    <property type="match status" value="1"/>
</dbReference>
<comment type="caution">
    <text evidence="4">The sequence shown here is derived from an EMBL/GenBank/DDBJ whole genome shotgun (WGS) entry which is preliminary data.</text>
</comment>
<organism evidence="4 5">
    <name type="scientific">Paracoccus caeni</name>
    <dbReference type="NCBI Taxonomy" id="657651"/>
    <lineage>
        <taxon>Bacteria</taxon>
        <taxon>Pseudomonadati</taxon>
        <taxon>Pseudomonadota</taxon>
        <taxon>Alphaproteobacteria</taxon>
        <taxon>Rhodobacterales</taxon>
        <taxon>Paracoccaceae</taxon>
        <taxon>Paracoccus</taxon>
    </lineage>
</organism>
<evidence type="ECO:0000259" key="3">
    <source>
        <dbReference type="Pfam" id="PF00210"/>
    </source>
</evidence>
<dbReference type="InterPro" id="IPR009078">
    <property type="entry name" value="Ferritin-like_SF"/>
</dbReference>
<dbReference type="GO" id="GO:0016722">
    <property type="term" value="F:oxidoreductase activity, acting on metal ions"/>
    <property type="evidence" value="ECO:0007669"/>
    <property type="project" value="InterPro"/>
</dbReference>
<name>A0A934SEH0_9RHOB</name>
<feature type="domain" description="Ferritin/DPS" evidence="3">
    <location>
        <begin position="18"/>
        <end position="157"/>
    </location>
</feature>
<evidence type="ECO:0000313" key="4">
    <source>
        <dbReference type="EMBL" id="MBK4217401.1"/>
    </source>
</evidence>
<dbReference type="InterPro" id="IPR012347">
    <property type="entry name" value="Ferritin-like"/>
</dbReference>
<dbReference type="PRINTS" id="PR01346">
    <property type="entry name" value="HELNAPAPROT"/>
</dbReference>
<proteinExistence type="inferred from homology"/>
<dbReference type="EMBL" id="JAEPRQ010000007">
    <property type="protein sequence ID" value="MBK4217401.1"/>
    <property type="molecule type" value="Genomic_DNA"/>
</dbReference>
<comment type="similarity">
    <text evidence="1 2">Belongs to the Dps family.</text>
</comment>